<dbReference type="InterPro" id="IPR012354">
    <property type="entry name" value="Esterase_lipase"/>
</dbReference>
<reference evidence="3 4" key="1">
    <citation type="submission" date="2015-01" db="EMBL/GenBank/DDBJ databases">
        <title>Comparative genomics of the lactic acid bacteria isolated from the honey bee gut.</title>
        <authorList>
            <person name="Ellegaard K.M."/>
            <person name="Tamarit D."/>
            <person name="Javelind E."/>
            <person name="Olofsson T."/>
            <person name="Andersson S.G."/>
            <person name="Vasquez A."/>
        </authorList>
    </citation>
    <scope>NUCLEOTIDE SEQUENCE [LARGE SCALE GENOMIC DNA]</scope>
    <source>
        <strain evidence="3 4">Bin4</strain>
    </source>
</reference>
<dbReference type="InterPro" id="IPR029058">
    <property type="entry name" value="AB_hydrolase_fold"/>
</dbReference>
<dbReference type="InterPro" id="IPR051044">
    <property type="entry name" value="MAG_DAG_Lipase"/>
</dbReference>
<feature type="active site" description="Charge relay system" evidence="1">
    <location>
        <position position="195"/>
    </location>
</feature>
<dbReference type="Pfam" id="PF12146">
    <property type="entry name" value="Hydrolase_4"/>
    <property type="match status" value="1"/>
</dbReference>
<accession>A0A0F4LTT1</accession>
<name>A0A0F4LTT1_9LACO</name>
<dbReference type="OrthoDB" id="9800213at2"/>
<dbReference type="STRING" id="1218492.JG30_10790"/>
<dbReference type="PANTHER" id="PTHR11614">
    <property type="entry name" value="PHOSPHOLIPASE-RELATED"/>
    <property type="match status" value="1"/>
</dbReference>
<evidence type="ECO:0000313" key="4">
    <source>
        <dbReference type="Proteomes" id="UP000033558"/>
    </source>
</evidence>
<dbReference type="PATRIC" id="fig|1218492.5.peg.1222"/>
<protein>
    <submittedName>
        <fullName evidence="3">Carboxylesterase</fullName>
    </submittedName>
</protein>
<dbReference type="PIRSF" id="PIRSF017388">
    <property type="entry name" value="Esterase_lipase"/>
    <property type="match status" value="1"/>
</dbReference>
<dbReference type="InterPro" id="IPR022742">
    <property type="entry name" value="Hydrolase_4"/>
</dbReference>
<gene>
    <name evidence="3" type="ORF">JG30_10790</name>
</gene>
<dbReference type="Proteomes" id="UP000033558">
    <property type="component" value="Unassembled WGS sequence"/>
</dbReference>
<feature type="domain" description="Serine aminopeptidase S33" evidence="2">
    <location>
        <begin position="17"/>
        <end position="228"/>
    </location>
</feature>
<evidence type="ECO:0000256" key="1">
    <source>
        <dbReference type="PIRSR" id="PIRSR017388-1"/>
    </source>
</evidence>
<evidence type="ECO:0000313" key="3">
    <source>
        <dbReference type="EMBL" id="KJY62020.1"/>
    </source>
</evidence>
<sequence length="253" mass="28039">MKIIPPQSLFFDQGPLAVVLLHSYTGTPNDVRALGRFLTRQGYSVYAPLFSGHGTNNLLDVLWHGNIAKWWQDTQEALAFVRAHSKKVVAVFGLSLGSIFATKALEVDPTIACGGVFGCPLFANDLTNVRASFFQYLQQVDHSQQQSTETKAAHQRQAQELLPAALKAIGQESVAVREKLSQIQRPFFIGHGQADRLVDVQAAHRLFQQLNPLQTQLCIYPQAGHVITVNSAHRQLQTDVQQFLNSNLGENKI</sequence>
<feature type="active site" description="Nucleophile" evidence="1">
    <location>
        <position position="95"/>
    </location>
</feature>
<dbReference type="GO" id="GO:0052689">
    <property type="term" value="F:carboxylic ester hydrolase activity"/>
    <property type="evidence" value="ECO:0007669"/>
    <property type="project" value="InterPro"/>
</dbReference>
<comment type="caution">
    <text evidence="3">The sequence shown here is derived from an EMBL/GenBank/DDBJ whole genome shotgun (WGS) entry which is preliminary data.</text>
</comment>
<evidence type="ECO:0000259" key="2">
    <source>
        <dbReference type="Pfam" id="PF12146"/>
    </source>
</evidence>
<feature type="active site" description="Charge relay system" evidence="1">
    <location>
        <position position="225"/>
    </location>
</feature>
<keyword evidence="4" id="KW-1185">Reference proteome</keyword>
<dbReference type="Gene3D" id="3.40.50.1820">
    <property type="entry name" value="alpha/beta hydrolase"/>
    <property type="match status" value="1"/>
</dbReference>
<dbReference type="RefSeq" id="WP_046316855.1">
    <property type="nucleotide sequence ID" value="NZ_JAMBJK010000020.1"/>
</dbReference>
<dbReference type="AlphaFoldDB" id="A0A0F4LTT1"/>
<proteinExistence type="predicted"/>
<organism evidence="3 4">
    <name type="scientific">Bombilactobacillus mellifer</name>
    <dbReference type="NCBI Taxonomy" id="1218492"/>
    <lineage>
        <taxon>Bacteria</taxon>
        <taxon>Bacillati</taxon>
        <taxon>Bacillota</taxon>
        <taxon>Bacilli</taxon>
        <taxon>Lactobacillales</taxon>
        <taxon>Lactobacillaceae</taxon>
        <taxon>Bombilactobacillus</taxon>
    </lineage>
</organism>
<dbReference type="EMBL" id="JXJQ01000008">
    <property type="protein sequence ID" value="KJY62020.1"/>
    <property type="molecule type" value="Genomic_DNA"/>
</dbReference>
<dbReference type="SUPFAM" id="SSF53474">
    <property type="entry name" value="alpha/beta-Hydrolases"/>
    <property type="match status" value="1"/>
</dbReference>
<dbReference type="HOGENOM" id="CLU_076594_2_0_9"/>